<dbReference type="Proteomes" id="UP000229081">
    <property type="component" value="Chromosome"/>
</dbReference>
<name>A0A2K8MFM8_9SPHN</name>
<evidence type="ECO:0008006" key="3">
    <source>
        <dbReference type="Google" id="ProtNLM"/>
    </source>
</evidence>
<accession>A0A2K8MFM8</accession>
<organism evidence="1 2">
    <name type="scientific">Sphingomonas psychrotolerans</name>
    <dbReference type="NCBI Taxonomy" id="1327635"/>
    <lineage>
        <taxon>Bacteria</taxon>
        <taxon>Pseudomonadati</taxon>
        <taxon>Pseudomonadota</taxon>
        <taxon>Alphaproteobacteria</taxon>
        <taxon>Sphingomonadales</taxon>
        <taxon>Sphingomonadaceae</taxon>
        <taxon>Sphingomonas</taxon>
    </lineage>
</organism>
<sequence length="168" mass="18887">MSVDRVLAQHCRILANVDAAEEYAAGTRPSCGDSLASKRWAFTRDLLFHFARMESTVYGPMMSDRREHAQQSAALASVETAALMAEYREHIARWQGPHPSENWETYRRGIARLMRRIRTRLEAEAAEIVPLLPVQSDGSRGGPTRETYAAEAWEIRGVLFDSVPLPST</sequence>
<evidence type="ECO:0000313" key="2">
    <source>
        <dbReference type="Proteomes" id="UP000229081"/>
    </source>
</evidence>
<dbReference type="KEGG" id="sphc:CVN68_04580"/>
<evidence type="ECO:0000313" key="1">
    <source>
        <dbReference type="EMBL" id="ATY31346.1"/>
    </source>
</evidence>
<dbReference type="OrthoDB" id="7203877at2"/>
<reference evidence="1 2" key="1">
    <citation type="submission" date="2017-11" db="EMBL/GenBank/DDBJ databases">
        <title>Complete genome sequence of Sphingomonas sp. Strain Cra20, a psychrotolerant potential plant growth promoting rhizobacteria.</title>
        <authorList>
            <person name="Luo Y."/>
        </authorList>
    </citation>
    <scope>NUCLEOTIDE SEQUENCE [LARGE SCALE GENOMIC DNA]</scope>
    <source>
        <strain evidence="1 2">Cra20</strain>
    </source>
</reference>
<protein>
    <recommendedName>
        <fullName evidence="3">Hemerythrin domain-containing protein</fullName>
    </recommendedName>
</protein>
<keyword evidence="2" id="KW-1185">Reference proteome</keyword>
<proteinExistence type="predicted"/>
<dbReference type="AlphaFoldDB" id="A0A2K8MFM8"/>
<dbReference type="EMBL" id="CP024923">
    <property type="protein sequence ID" value="ATY31346.1"/>
    <property type="molecule type" value="Genomic_DNA"/>
</dbReference>
<dbReference type="RefSeq" id="WP_100281157.1">
    <property type="nucleotide sequence ID" value="NZ_CP024923.1"/>
</dbReference>
<gene>
    <name evidence="1" type="ORF">CVN68_04580</name>
</gene>